<evidence type="ECO:0000313" key="3">
    <source>
        <dbReference type="Proteomes" id="UP000324222"/>
    </source>
</evidence>
<feature type="compositionally biased region" description="Basic and acidic residues" evidence="1">
    <location>
        <begin position="31"/>
        <end position="41"/>
    </location>
</feature>
<accession>A0A5B7GAX3</accession>
<dbReference type="Proteomes" id="UP000324222">
    <property type="component" value="Unassembled WGS sequence"/>
</dbReference>
<dbReference type="EMBL" id="VSRR010013653">
    <property type="protein sequence ID" value="MPC56052.1"/>
    <property type="molecule type" value="Genomic_DNA"/>
</dbReference>
<organism evidence="2 3">
    <name type="scientific">Portunus trituberculatus</name>
    <name type="common">Swimming crab</name>
    <name type="synonym">Neptunus trituberculatus</name>
    <dbReference type="NCBI Taxonomy" id="210409"/>
    <lineage>
        <taxon>Eukaryota</taxon>
        <taxon>Metazoa</taxon>
        <taxon>Ecdysozoa</taxon>
        <taxon>Arthropoda</taxon>
        <taxon>Crustacea</taxon>
        <taxon>Multicrustacea</taxon>
        <taxon>Malacostraca</taxon>
        <taxon>Eumalacostraca</taxon>
        <taxon>Eucarida</taxon>
        <taxon>Decapoda</taxon>
        <taxon>Pleocyemata</taxon>
        <taxon>Brachyura</taxon>
        <taxon>Eubrachyura</taxon>
        <taxon>Portunoidea</taxon>
        <taxon>Portunidae</taxon>
        <taxon>Portuninae</taxon>
        <taxon>Portunus</taxon>
    </lineage>
</organism>
<feature type="region of interest" description="Disordered" evidence="1">
    <location>
        <begin position="1"/>
        <end position="53"/>
    </location>
</feature>
<protein>
    <submittedName>
        <fullName evidence="2">Uncharacterized protein</fullName>
    </submittedName>
</protein>
<evidence type="ECO:0000313" key="2">
    <source>
        <dbReference type="EMBL" id="MPC56052.1"/>
    </source>
</evidence>
<reference evidence="2 3" key="1">
    <citation type="submission" date="2019-05" db="EMBL/GenBank/DDBJ databases">
        <title>Another draft genome of Portunus trituberculatus and its Hox gene families provides insights of decapod evolution.</title>
        <authorList>
            <person name="Jeong J.-H."/>
            <person name="Song I."/>
            <person name="Kim S."/>
            <person name="Choi T."/>
            <person name="Kim D."/>
            <person name="Ryu S."/>
            <person name="Kim W."/>
        </authorList>
    </citation>
    <scope>NUCLEOTIDE SEQUENCE [LARGE SCALE GENOMIC DNA]</scope>
    <source>
        <tissue evidence="2">Muscle</tissue>
    </source>
</reference>
<comment type="caution">
    <text evidence="2">The sequence shown here is derived from an EMBL/GenBank/DDBJ whole genome shotgun (WGS) entry which is preliminary data.</text>
</comment>
<keyword evidence="3" id="KW-1185">Reference proteome</keyword>
<gene>
    <name evidence="2" type="ORF">E2C01_050001</name>
</gene>
<feature type="compositionally biased region" description="Basic residues" evidence="1">
    <location>
        <begin position="44"/>
        <end position="53"/>
    </location>
</feature>
<evidence type="ECO:0000256" key="1">
    <source>
        <dbReference type="SAM" id="MobiDB-lite"/>
    </source>
</evidence>
<sequence>MFRRARGAPAPCAKDSRGAGGSYRHAPGGGGRDKHGSEGTAKKGLAKKRLWAV</sequence>
<proteinExistence type="predicted"/>
<dbReference type="AlphaFoldDB" id="A0A5B7GAX3"/>
<name>A0A5B7GAX3_PORTR</name>